<sequence>MNNAVRSVFLFVGINVFKNIALYVFCSAIPLIMFGCQDPDWDHTYFDGGLNAYVSIDVQCSWIVVFDSSVDMGKVADIGEYRLSVYQDGIKTVSYEPQFFELISLNGKGTEWTYGLKSVLLPKGNSTVSIQQVSVGKESKSGVSFLIKIQPKSNCP</sequence>
<dbReference type="Proteomes" id="UP000619743">
    <property type="component" value="Unassembled WGS sequence"/>
</dbReference>
<keyword evidence="2" id="KW-1185">Reference proteome</keyword>
<accession>A0A8J2UAQ4</accession>
<protein>
    <submittedName>
        <fullName evidence="1">Uncharacterized protein</fullName>
    </submittedName>
</protein>
<evidence type="ECO:0000313" key="1">
    <source>
        <dbReference type="EMBL" id="GGA91069.1"/>
    </source>
</evidence>
<dbReference type="AlphaFoldDB" id="A0A8J2UAQ4"/>
<dbReference type="EMBL" id="BMDX01000036">
    <property type="protein sequence ID" value="GGA91069.1"/>
    <property type="molecule type" value="Genomic_DNA"/>
</dbReference>
<organism evidence="1 2">
    <name type="scientific">Neiella marina</name>
    <dbReference type="NCBI Taxonomy" id="508461"/>
    <lineage>
        <taxon>Bacteria</taxon>
        <taxon>Pseudomonadati</taxon>
        <taxon>Pseudomonadota</taxon>
        <taxon>Gammaproteobacteria</taxon>
        <taxon>Alteromonadales</taxon>
        <taxon>Echinimonadaceae</taxon>
        <taxon>Neiella</taxon>
    </lineage>
</organism>
<dbReference type="RefSeq" id="WP_143824629.1">
    <property type="nucleotide sequence ID" value="NZ_BMDX01000036.1"/>
</dbReference>
<name>A0A8J2UAQ4_9GAMM</name>
<gene>
    <name evidence="1" type="ORF">GCM10011369_36480</name>
</gene>
<reference evidence="2" key="1">
    <citation type="journal article" date="2019" name="Int. J. Syst. Evol. Microbiol.">
        <title>The Global Catalogue of Microorganisms (GCM) 10K type strain sequencing project: providing services to taxonomists for standard genome sequencing and annotation.</title>
        <authorList>
            <consortium name="The Broad Institute Genomics Platform"/>
            <consortium name="The Broad Institute Genome Sequencing Center for Infectious Disease"/>
            <person name="Wu L."/>
            <person name="Ma J."/>
        </authorList>
    </citation>
    <scope>NUCLEOTIDE SEQUENCE [LARGE SCALE GENOMIC DNA]</scope>
    <source>
        <strain evidence="2">CGMCC 1.10130</strain>
    </source>
</reference>
<comment type="caution">
    <text evidence="1">The sequence shown here is derived from an EMBL/GenBank/DDBJ whole genome shotgun (WGS) entry which is preliminary data.</text>
</comment>
<proteinExistence type="predicted"/>
<evidence type="ECO:0000313" key="2">
    <source>
        <dbReference type="Proteomes" id="UP000619743"/>
    </source>
</evidence>